<dbReference type="OrthoDB" id="3483205at2"/>
<dbReference type="AlphaFoldDB" id="A0A2G5P5K4"/>
<dbReference type="Pfam" id="PF14216">
    <property type="entry name" value="DUF4326"/>
    <property type="match status" value="1"/>
</dbReference>
<dbReference type="InterPro" id="IPR025475">
    <property type="entry name" value="DUF4326"/>
</dbReference>
<name>A0A2G5P5K4_9MYCO</name>
<keyword evidence="3" id="KW-1185">Reference proteome</keyword>
<dbReference type="EMBL" id="PDCN02000038">
    <property type="protein sequence ID" value="PIB73184.1"/>
    <property type="molecule type" value="Genomic_DNA"/>
</dbReference>
<evidence type="ECO:0000313" key="3">
    <source>
        <dbReference type="Proteomes" id="UP000230551"/>
    </source>
</evidence>
<dbReference type="Proteomes" id="UP000230551">
    <property type="component" value="Unassembled WGS sequence"/>
</dbReference>
<reference evidence="2 3" key="1">
    <citation type="journal article" date="2017" name="Infect. Genet. Evol.">
        <title>The new phylogeny of the genus Mycobacterium: The old and the news.</title>
        <authorList>
            <person name="Tortoli E."/>
            <person name="Fedrizzi T."/>
            <person name="Meehan C.J."/>
            <person name="Trovato A."/>
            <person name="Grottola A."/>
            <person name="Giacobazzi E."/>
            <person name="Serpini G.F."/>
            <person name="Tagliazucchi S."/>
            <person name="Fabio A."/>
            <person name="Bettua C."/>
            <person name="Bertorelli R."/>
            <person name="Frascaro F."/>
            <person name="De Sanctis V."/>
            <person name="Pecorari M."/>
            <person name="Jousson O."/>
            <person name="Segata N."/>
            <person name="Cirillo D.M."/>
        </authorList>
    </citation>
    <scope>NUCLEOTIDE SEQUENCE [LARGE SCALE GENOMIC DNA]</scope>
    <source>
        <strain evidence="2 3">CIP1034565</strain>
    </source>
</reference>
<feature type="domain" description="DUF4326" evidence="1">
    <location>
        <begin position="62"/>
        <end position="152"/>
    </location>
</feature>
<proteinExistence type="predicted"/>
<organism evidence="2 3">
    <name type="scientific">Mycolicibacterium brumae</name>
    <dbReference type="NCBI Taxonomy" id="85968"/>
    <lineage>
        <taxon>Bacteria</taxon>
        <taxon>Bacillati</taxon>
        <taxon>Actinomycetota</taxon>
        <taxon>Actinomycetes</taxon>
        <taxon>Mycobacteriales</taxon>
        <taxon>Mycobacteriaceae</taxon>
        <taxon>Mycolicibacterium</taxon>
    </lineage>
</organism>
<sequence length="160" mass="18007">MNVTGVTVLPQRNESHVIDSKLFSCSLCPRVAIETTLQWRTYEHLGAKEDTNHSSGPWRAANPNAVVVSKPSRFANPFRSGSETEFVRDGVTRRVRVRDRAQAVALFRELMAQELYVPGYPSVEEIREVLNGKDVARWCGPDLECHGDVLIETANRTRGR</sequence>
<evidence type="ECO:0000259" key="1">
    <source>
        <dbReference type="Pfam" id="PF14216"/>
    </source>
</evidence>
<accession>A0A2G5P5K4</accession>
<comment type="caution">
    <text evidence="2">The sequence shown here is derived from an EMBL/GenBank/DDBJ whole genome shotgun (WGS) entry which is preliminary data.</text>
</comment>
<gene>
    <name evidence="2" type="ORF">CQY22_017830</name>
</gene>
<protein>
    <submittedName>
        <fullName evidence="2">DUF4326 domain-containing protein</fullName>
    </submittedName>
</protein>
<evidence type="ECO:0000313" key="2">
    <source>
        <dbReference type="EMBL" id="PIB73184.1"/>
    </source>
</evidence>